<dbReference type="Pfam" id="PF04939">
    <property type="entry name" value="RRS1"/>
    <property type="match status" value="1"/>
</dbReference>
<dbReference type="Proteomes" id="UP000788993">
    <property type="component" value="Unassembled WGS sequence"/>
</dbReference>
<dbReference type="InterPro" id="IPR007023">
    <property type="entry name" value="Ribosom_reg"/>
</dbReference>
<protein>
    <recommendedName>
        <fullName evidence="5">Ribosome biogenesis regulatory protein</fullName>
    </recommendedName>
</protein>
<keyword evidence="3 5" id="KW-0690">Ribosome biogenesis</keyword>
<name>A0A9P8TBR2_9ASCO</name>
<dbReference type="AlphaFoldDB" id="A0A9P8TBR2"/>
<evidence type="ECO:0000256" key="1">
    <source>
        <dbReference type="ARBA" id="ARBA00004123"/>
    </source>
</evidence>
<proteinExistence type="inferred from homology"/>
<reference evidence="6" key="2">
    <citation type="submission" date="2021-01" db="EMBL/GenBank/DDBJ databases">
        <authorList>
            <person name="Schikora-Tamarit M.A."/>
        </authorList>
    </citation>
    <scope>NUCLEOTIDE SEQUENCE</scope>
    <source>
        <strain evidence="6">NCAIM Y.01608</strain>
    </source>
</reference>
<evidence type="ECO:0000256" key="5">
    <source>
        <dbReference type="RuleBase" id="RU364132"/>
    </source>
</evidence>
<comment type="caution">
    <text evidence="6">The sequence shown here is derived from an EMBL/GenBank/DDBJ whole genome shotgun (WGS) entry which is preliminary data.</text>
</comment>
<keyword evidence="4 5" id="KW-0539">Nucleus</keyword>
<dbReference type="GO" id="GO:0005634">
    <property type="term" value="C:nucleus"/>
    <property type="evidence" value="ECO:0007669"/>
    <property type="project" value="UniProtKB-SubCell"/>
</dbReference>
<accession>A0A9P8TBR2</accession>
<comment type="similarity">
    <text evidence="2 5">Belongs to the RRS1 family.</text>
</comment>
<keyword evidence="7" id="KW-1185">Reference proteome</keyword>
<dbReference type="GO" id="GO:0042254">
    <property type="term" value="P:ribosome biogenesis"/>
    <property type="evidence" value="ECO:0007669"/>
    <property type="project" value="UniProtKB-KW"/>
</dbReference>
<evidence type="ECO:0000256" key="2">
    <source>
        <dbReference type="ARBA" id="ARBA00010077"/>
    </source>
</evidence>
<dbReference type="EMBL" id="JAEUBD010000717">
    <property type="protein sequence ID" value="KAH3672919.1"/>
    <property type="molecule type" value="Genomic_DNA"/>
</dbReference>
<evidence type="ECO:0000313" key="7">
    <source>
        <dbReference type="Proteomes" id="UP000788993"/>
    </source>
</evidence>
<sequence>WVNKYGYKGKNKEMDSQWLVEVDDKKAGTEEELIDPRKLNRMERKKLIKKNEIQQKRNREKR</sequence>
<evidence type="ECO:0000313" key="6">
    <source>
        <dbReference type="EMBL" id="KAH3672919.1"/>
    </source>
</evidence>
<comment type="function">
    <text evidence="5">Involved in ribosomal large subunit assembly.</text>
</comment>
<feature type="non-terminal residue" evidence="6">
    <location>
        <position position="1"/>
    </location>
</feature>
<comment type="subcellular location">
    <subcellularLocation>
        <location evidence="1 5">Nucleus</location>
    </subcellularLocation>
</comment>
<reference evidence="6" key="1">
    <citation type="journal article" date="2021" name="Open Biol.">
        <title>Shared evolutionary footprints suggest mitochondrial oxidative damage underlies multiple complex I losses in fungi.</title>
        <authorList>
            <person name="Schikora-Tamarit M.A."/>
            <person name="Marcet-Houben M."/>
            <person name="Nosek J."/>
            <person name="Gabaldon T."/>
        </authorList>
    </citation>
    <scope>NUCLEOTIDE SEQUENCE</scope>
    <source>
        <strain evidence="6">NCAIM Y.01608</strain>
    </source>
</reference>
<gene>
    <name evidence="6" type="ORF">OGATHE_002170</name>
</gene>
<organism evidence="6 7">
    <name type="scientific">Ogataea polymorpha</name>
    <dbReference type="NCBI Taxonomy" id="460523"/>
    <lineage>
        <taxon>Eukaryota</taxon>
        <taxon>Fungi</taxon>
        <taxon>Dikarya</taxon>
        <taxon>Ascomycota</taxon>
        <taxon>Saccharomycotina</taxon>
        <taxon>Pichiomycetes</taxon>
        <taxon>Pichiales</taxon>
        <taxon>Pichiaceae</taxon>
        <taxon>Ogataea</taxon>
    </lineage>
</organism>
<evidence type="ECO:0000256" key="4">
    <source>
        <dbReference type="ARBA" id="ARBA00023242"/>
    </source>
</evidence>
<evidence type="ECO:0000256" key="3">
    <source>
        <dbReference type="ARBA" id="ARBA00022517"/>
    </source>
</evidence>